<evidence type="ECO:0000256" key="1">
    <source>
        <dbReference type="SAM" id="MobiDB-lite"/>
    </source>
</evidence>
<dbReference type="RefSeq" id="WP_264485281.1">
    <property type="nucleotide sequence ID" value="NZ_JAPDDT010000001.1"/>
</dbReference>
<reference evidence="2 3" key="1">
    <citation type="submission" date="2022-10" db="EMBL/GenBank/DDBJ databases">
        <title>Luteolibacter arcticus strain CCTCC AB 2014275, whole genome shotgun sequencing project.</title>
        <authorList>
            <person name="Zhao G."/>
            <person name="Shen L."/>
        </authorList>
    </citation>
    <scope>NUCLEOTIDE SEQUENCE [LARGE SCALE GENOMIC DNA]</scope>
    <source>
        <strain evidence="2 3">CCTCC AB 2014275</strain>
    </source>
</reference>
<evidence type="ECO:0000313" key="2">
    <source>
        <dbReference type="EMBL" id="MCW1921172.1"/>
    </source>
</evidence>
<dbReference type="EMBL" id="JAPDDT010000001">
    <property type="protein sequence ID" value="MCW1921172.1"/>
    <property type="molecule type" value="Genomic_DNA"/>
</dbReference>
<evidence type="ECO:0000313" key="3">
    <source>
        <dbReference type="Proteomes" id="UP001320876"/>
    </source>
</evidence>
<proteinExistence type="predicted"/>
<comment type="caution">
    <text evidence="2">The sequence shown here is derived from an EMBL/GenBank/DDBJ whole genome shotgun (WGS) entry which is preliminary data.</text>
</comment>
<dbReference type="Proteomes" id="UP001320876">
    <property type="component" value="Unassembled WGS sequence"/>
</dbReference>
<gene>
    <name evidence="2" type="ORF">OKA05_01325</name>
</gene>
<name>A0ABT3GC32_9BACT</name>
<feature type="compositionally biased region" description="Polar residues" evidence="1">
    <location>
        <begin position="134"/>
        <end position="143"/>
    </location>
</feature>
<evidence type="ECO:0008006" key="4">
    <source>
        <dbReference type="Google" id="ProtNLM"/>
    </source>
</evidence>
<keyword evidence="3" id="KW-1185">Reference proteome</keyword>
<accession>A0ABT3GC32</accession>
<protein>
    <recommendedName>
        <fullName evidence="4">Lysozyme inhibitor LprI N-terminal domain-containing protein</fullName>
    </recommendedName>
</protein>
<sequence length="143" mass="15766">MKPLSILLLISFAAILSATEHPADEAKIAFAEASSEIEKAEKEFLASVQLIDNDKKRAEVLDLFRQRKEAWGSSMKADANLKIAASPAPSTNTSVGLIPLWSDARHLRDQAKLLREQAKWIKQNWSAEEADTRPGNQSEPAAN</sequence>
<feature type="region of interest" description="Disordered" evidence="1">
    <location>
        <begin position="124"/>
        <end position="143"/>
    </location>
</feature>
<organism evidence="2 3">
    <name type="scientific">Luteolibacter arcticus</name>
    <dbReference type="NCBI Taxonomy" id="1581411"/>
    <lineage>
        <taxon>Bacteria</taxon>
        <taxon>Pseudomonadati</taxon>
        <taxon>Verrucomicrobiota</taxon>
        <taxon>Verrucomicrobiia</taxon>
        <taxon>Verrucomicrobiales</taxon>
        <taxon>Verrucomicrobiaceae</taxon>
        <taxon>Luteolibacter</taxon>
    </lineage>
</organism>